<name>A0A0M3IML0_ASCLU</name>
<evidence type="ECO:0000259" key="2">
    <source>
        <dbReference type="Pfam" id="PF05378"/>
    </source>
</evidence>
<dbReference type="InterPro" id="IPR002821">
    <property type="entry name" value="Hydantoinase_A"/>
</dbReference>
<proteinExistence type="predicted"/>
<evidence type="ECO:0000313" key="3">
    <source>
        <dbReference type="Proteomes" id="UP000036681"/>
    </source>
</evidence>
<protein>
    <submittedName>
        <fullName evidence="4">Hydant_A_N domain-containing protein</fullName>
    </submittedName>
</protein>
<dbReference type="AlphaFoldDB" id="A0A0M3IML0"/>
<dbReference type="WBParaSite" id="ALUE_0001998801-mRNA-1">
    <property type="protein sequence ID" value="ALUE_0001998801-mRNA-1"/>
    <property type="gene ID" value="ALUE_0001998801"/>
</dbReference>
<dbReference type="Pfam" id="PF05378">
    <property type="entry name" value="Hydant_A_N"/>
    <property type="match status" value="1"/>
</dbReference>
<evidence type="ECO:0000259" key="1">
    <source>
        <dbReference type="Pfam" id="PF01968"/>
    </source>
</evidence>
<feature type="domain" description="Hydantoinase A/oxoprolinase" evidence="1">
    <location>
        <begin position="233"/>
        <end position="283"/>
    </location>
</feature>
<keyword evidence="3" id="KW-1185">Reference proteome</keyword>
<dbReference type="Pfam" id="PF01968">
    <property type="entry name" value="Hydantoinase_A"/>
    <property type="match status" value="2"/>
</dbReference>
<feature type="domain" description="Hydantoinase A/oxoprolinase" evidence="1">
    <location>
        <begin position="322"/>
        <end position="367"/>
    </location>
</feature>
<dbReference type="InterPro" id="IPR045079">
    <property type="entry name" value="Oxoprolinase-like"/>
</dbReference>
<dbReference type="GO" id="GO:0006749">
    <property type="term" value="P:glutathione metabolic process"/>
    <property type="evidence" value="ECO:0007669"/>
    <property type="project" value="TreeGrafter"/>
</dbReference>
<evidence type="ECO:0000313" key="4">
    <source>
        <dbReference type="WBParaSite" id="ALUE_0001998801-mRNA-1"/>
    </source>
</evidence>
<organism evidence="3 4">
    <name type="scientific">Ascaris lumbricoides</name>
    <name type="common">Giant roundworm</name>
    <dbReference type="NCBI Taxonomy" id="6252"/>
    <lineage>
        <taxon>Eukaryota</taxon>
        <taxon>Metazoa</taxon>
        <taxon>Ecdysozoa</taxon>
        <taxon>Nematoda</taxon>
        <taxon>Chromadorea</taxon>
        <taxon>Rhabditida</taxon>
        <taxon>Spirurina</taxon>
        <taxon>Ascaridomorpha</taxon>
        <taxon>Ascaridoidea</taxon>
        <taxon>Ascarididae</taxon>
        <taxon>Ascaris</taxon>
    </lineage>
</organism>
<feature type="domain" description="Hydantoinase/oxoprolinase N-terminal" evidence="2">
    <location>
        <begin position="9"/>
        <end position="213"/>
    </location>
</feature>
<dbReference type="GO" id="GO:0017168">
    <property type="term" value="F:5-oxoprolinase (ATP-hydrolyzing) activity"/>
    <property type="evidence" value="ECO:0007669"/>
    <property type="project" value="TreeGrafter"/>
</dbReference>
<dbReference type="PANTHER" id="PTHR11365">
    <property type="entry name" value="5-OXOPROLINASE RELATED"/>
    <property type="match status" value="1"/>
</dbReference>
<dbReference type="PANTHER" id="PTHR11365:SF2">
    <property type="entry name" value="5-OXOPROLINASE"/>
    <property type="match status" value="1"/>
</dbReference>
<sequence length="374" mass="42579">MIEHNGYGFAIDRGGTFTDVYVKKPDGSCSALKLLSEDFANYRDAPTEAIRRILEEELRMKIPRGLPIPTDNISWIRMGTTVATNALLERRGERCALLITKGFKDLLYIGNQTRPKIFEFDIRIPEVLYEEVIEVDERVLIVQDACQLNLDLPKDETVNFEKVFIERAIDESILTEQLKQLRSKGIHSLAIAFLHSYKYPNHERQVGRIAAKMGFSNVSLSSDVMPMIKIVPRGYTACADAYLTPKIREYINSFNAGFANNLDGVRVEFMQSDGGLCPVEKYSYYAFIFSLILRRDLRNVFNERCLNQGNNGYFPESNLIIACADAYLTPKIREYINSFNAGFADNLDGVRVEFMQSDGGLCPVEKYSYYAFIC</sequence>
<reference evidence="4" key="1">
    <citation type="submission" date="2017-02" db="UniProtKB">
        <authorList>
            <consortium name="WormBaseParasite"/>
        </authorList>
    </citation>
    <scope>IDENTIFICATION</scope>
</reference>
<dbReference type="Proteomes" id="UP000036681">
    <property type="component" value="Unplaced"/>
</dbReference>
<dbReference type="GO" id="GO:0005829">
    <property type="term" value="C:cytosol"/>
    <property type="evidence" value="ECO:0007669"/>
    <property type="project" value="TreeGrafter"/>
</dbReference>
<dbReference type="InterPro" id="IPR008040">
    <property type="entry name" value="Hydant_A_N"/>
</dbReference>
<accession>A0A0M3IML0</accession>